<comment type="similarity">
    <text evidence="1">Belongs to the aldo/keto reductase family.</text>
</comment>
<organism evidence="5 6">
    <name type="scientific">Prorocentrum cordatum</name>
    <dbReference type="NCBI Taxonomy" id="2364126"/>
    <lineage>
        <taxon>Eukaryota</taxon>
        <taxon>Sar</taxon>
        <taxon>Alveolata</taxon>
        <taxon>Dinophyceae</taxon>
        <taxon>Prorocentrales</taxon>
        <taxon>Prorocentraceae</taxon>
        <taxon>Prorocentrum</taxon>
    </lineage>
</organism>
<reference evidence="5" key="1">
    <citation type="submission" date="2023-10" db="EMBL/GenBank/DDBJ databases">
        <authorList>
            <person name="Chen Y."/>
            <person name="Shah S."/>
            <person name="Dougan E. K."/>
            <person name="Thang M."/>
            <person name="Chan C."/>
        </authorList>
    </citation>
    <scope>NUCLEOTIDE SEQUENCE [LARGE SCALE GENOMIC DNA]</scope>
</reference>
<protein>
    <recommendedName>
        <fullName evidence="4">NADP-dependent oxidoreductase domain-containing protein</fullName>
    </recommendedName>
</protein>
<feature type="domain" description="NADP-dependent oxidoreductase" evidence="4">
    <location>
        <begin position="4"/>
        <end position="272"/>
    </location>
</feature>
<sequence>VFPRLGLGTFQLSAAAEGQATSCAEAVSSALAAGYRLLDCASIYKNEAAVGEALRRWEETAASAGAASGGGVPAVFVTSKCSPYEMGFEAAQRACDASLARLGRRSLDLYLVHWPALPKVSHSSPQHRRARHETWRGLEEVYRSGRARAIGVSNFTAEHLRQLLEDGVEQVPMVNQVEVHPLCVPADTLAFCAAHGIVVEAYSPLGAGPASNAARASGGLLNGTRMLLGHEAVGAVAAEVRRTPAQVLLRWGLQMGCVVLPRSSDPGRIAEN</sequence>
<evidence type="ECO:0000313" key="5">
    <source>
        <dbReference type="EMBL" id="CAK0818766.1"/>
    </source>
</evidence>
<comment type="caution">
    <text evidence="5">The sequence shown here is derived from an EMBL/GenBank/DDBJ whole genome shotgun (WGS) entry which is preliminary data.</text>
</comment>
<dbReference type="PANTHER" id="PTHR43827:SF3">
    <property type="entry name" value="NADP-DEPENDENT OXIDOREDUCTASE DOMAIN-CONTAINING PROTEIN"/>
    <property type="match status" value="1"/>
</dbReference>
<dbReference type="InterPro" id="IPR020471">
    <property type="entry name" value="AKR"/>
</dbReference>
<dbReference type="InterPro" id="IPR036812">
    <property type="entry name" value="NAD(P)_OxRdtase_dom_sf"/>
</dbReference>
<dbReference type="Pfam" id="PF00248">
    <property type="entry name" value="Aldo_ket_red"/>
    <property type="match status" value="1"/>
</dbReference>
<gene>
    <name evidence="5" type="ORF">PCOR1329_LOCUS20922</name>
</gene>
<dbReference type="InterPro" id="IPR023210">
    <property type="entry name" value="NADP_OxRdtase_dom"/>
</dbReference>
<evidence type="ECO:0000256" key="1">
    <source>
        <dbReference type="ARBA" id="ARBA00007905"/>
    </source>
</evidence>
<dbReference type="PROSITE" id="PS00798">
    <property type="entry name" value="ALDOKETO_REDUCTASE_1"/>
    <property type="match status" value="1"/>
</dbReference>
<feature type="non-terminal residue" evidence="5">
    <location>
        <position position="1"/>
    </location>
</feature>
<dbReference type="PROSITE" id="PS00062">
    <property type="entry name" value="ALDOKETO_REDUCTASE_2"/>
    <property type="match status" value="1"/>
</dbReference>
<name>A0ABN9RIW7_9DINO</name>
<keyword evidence="2" id="KW-0521">NADP</keyword>
<dbReference type="Gene3D" id="3.20.20.100">
    <property type="entry name" value="NADP-dependent oxidoreductase domain"/>
    <property type="match status" value="1"/>
</dbReference>
<dbReference type="Proteomes" id="UP001189429">
    <property type="component" value="Unassembled WGS sequence"/>
</dbReference>
<dbReference type="PANTHER" id="PTHR43827">
    <property type="entry name" value="2,5-DIKETO-D-GLUCONIC ACID REDUCTASE"/>
    <property type="match status" value="1"/>
</dbReference>
<evidence type="ECO:0000256" key="2">
    <source>
        <dbReference type="ARBA" id="ARBA00022857"/>
    </source>
</evidence>
<dbReference type="EMBL" id="CAUYUJ010006815">
    <property type="protein sequence ID" value="CAK0818766.1"/>
    <property type="molecule type" value="Genomic_DNA"/>
</dbReference>
<evidence type="ECO:0000256" key="3">
    <source>
        <dbReference type="ARBA" id="ARBA00023002"/>
    </source>
</evidence>
<dbReference type="SUPFAM" id="SSF51430">
    <property type="entry name" value="NAD(P)-linked oxidoreductase"/>
    <property type="match status" value="1"/>
</dbReference>
<evidence type="ECO:0000259" key="4">
    <source>
        <dbReference type="Pfam" id="PF00248"/>
    </source>
</evidence>
<keyword evidence="6" id="KW-1185">Reference proteome</keyword>
<dbReference type="PIRSF" id="PIRSF000097">
    <property type="entry name" value="AKR"/>
    <property type="match status" value="1"/>
</dbReference>
<dbReference type="InterPro" id="IPR018170">
    <property type="entry name" value="Aldo/ket_reductase_CS"/>
</dbReference>
<evidence type="ECO:0000313" key="6">
    <source>
        <dbReference type="Proteomes" id="UP001189429"/>
    </source>
</evidence>
<accession>A0ABN9RIW7</accession>
<dbReference type="PRINTS" id="PR00069">
    <property type="entry name" value="ALDKETRDTASE"/>
</dbReference>
<proteinExistence type="inferred from homology"/>
<feature type="non-terminal residue" evidence="5">
    <location>
        <position position="272"/>
    </location>
</feature>
<keyword evidence="3" id="KW-0560">Oxidoreductase</keyword>